<gene>
    <name evidence="1" type="ORF">GCM10023147_50180</name>
</gene>
<dbReference type="InterPro" id="IPR019587">
    <property type="entry name" value="Polyketide_cyclase/dehydratase"/>
</dbReference>
<comment type="caution">
    <text evidence="1">The sequence shown here is derived from an EMBL/GenBank/DDBJ whole genome shotgun (WGS) entry which is preliminary data.</text>
</comment>
<dbReference type="EMBL" id="BAABFR010000158">
    <property type="protein sequence ID" value="GAA4406541.1"/>
    <property type="molecule type" value="Genomic_DNA"/>
</dbReference>
<accession>A0ABP8KGG8</accession>
<evidence type="ECO:0000313" key="2">
    <source>
        <dbReference type="Proteomes" id="UP001500635"/>
    </source>
</evidence>
<name>A0ABP8KGG8_9ACTN</name>
<sequence>MPDFEISRDINIAAPPSTVFGLIDDFHQWRHWSPWEGLDPNLHRDYSTDPAEGVGSWYEWSGNRKAGAGRMTITAAAPDETVDIELAFSKPFAATNRVRLTLEPDGAGTHVTWTMTGTTTGVMGVIHRVMPMDTITGRGFEKGLRQLKDRAEQR</sequence>
<dbReference type="Gene3D" id="3.30.530.20">
    <property type="match status" value="1"/>
</dbReference>
<dbReference type="CDD" id="cd07818">
    <property type="entry name" value="SRPBCC_1"/>
    <property type="match status" value="1"/>
</dbReference>
<dbReference type="Proteomes" id="UP001500635">
    <property type="component" value="Unassembled WGS sequence"/>
</dbReference>
<protein>
    <submittedName>
        <fullName evidence="1">SRPBCC family protein</fullName>
    </submittedName>
</protein>
<proteinExistence type="predicted"/>
<keyword evidence="2" id="KW-1185">Reference proteome</keyword>
<dbReference type="Pfam" id="PF10604">
    <property type="entry name" value="Polyketide_cyc2"/>
    <property type="match status" value="1"/>
</dbReference>
<dbReference type="RefSeq" id="WP_345001476.1">
    <property type="nucleotide sequence ID" value="NZ_BAABFR010000158.1"/>
</dbReference>
<organism evidence="1 2">
    <name type="scientific">Tsukamurella soli</name>
    <dbReference type="NCBI Taxonomy" id="644556"/>
    <lineage>
        <taxon>Bacteria</taxon>
        <taxon>Bacillati</taxon>
        <taxon>Actinomycetota</taxon>
        <taxon>Actinomycetes</taxon>
        <taxon>Mycobacteriales</taxon>
        <taxon>Tsukamurellaceae</taxon>
        <taxon>Tsukamurella</taxon>
    </lineage>
</organism>
<evidence type="ECO:0000313" key="1">
    <source>
        <dbReference type="EMBL" id="GAA4406541.1"/>
    </source>
</evidence>
<reference evidence="2" key="1">
    <citation type="journal article" date="2019" name="Int. J. Syst. Evol. Microbiol.">
        <title>The Global Catalogue of Microorganisms (GCM) 10K type strain sequencing project: providing services to taxonomists for standard genome sequencing and annotation.</title>
        <authorList>
            <consortium name="The Broad Institute Genomics Platform"/>
            <consortium name="The Broad Institute Genome Sequencing Center for Infectious Disease"/>
            <person name="Wu L."/>
            <person name="Ma J."/>
        </authorList>
    </citation>
    <scope>NUCLEOTIDE SEQUENCE [LARGE SCALE GENOMIC DNA]</scope>
    <source>
        <strain evidence="2">JCM 17688</strain>
    </source>
</reference>
<dbReference type="InterPro" id="IPR023393">
    <property type="entry name" value="START-like_dom_sf"/>
</dbReference>
<dbReference type="SUPFAM" id="SSF55961">
    <property type="entry name" value="Bet v1-like"/>
    <property type="match status" value="1"/>
</dbReference>